<proteinExistence type="predicted"/>
<protein>
    <recommendedName>
        <fullName evidence="3">VanZ-like domain-containing protein</fullName>
    </recommendedName>
</protein>
<feature type="region of interest" description="Disordered" evidence="1">
    <location>
        <begin position="175"/>
        <end position="218"/>
    </location>
</feature>
<feature type="domain" description="VanZ-like" evidence="3">
    <location>
        <begin position="40"/>
        <end position="117"/>
    </location>
</feature>
<dbReference type="NCBIfam" id="NF037970">
    <property type="entry name" value="vanZ_1"/>
    <property type="match status" value="1"/>
</dbReference>
<feature type="transmembrane region" description="Helical" evidence="2">
    <location>
        <begin position="101"/>
        <end position="120"/>
    </location>
</feature>
<gene>
    <name evidence="4" type="ORF">R9X50_00334900</name>
</gene>
<accession>A0AAQ3M359</accession>
<keyword evidence="5" id="KW-1185">Reference proteome</keyword>
<evidence type="ECO:0000256" key="1">
    <source>
        <dbReference type="SAM" id="MobiDB-lite"/>
    </source>
</evidence>
<evidence type="ECO:0000313" key="5">
    <source>
        <dbReference type="Proteomes" id="UP001303373"/>
    </source>
</evidence>
<keyword evidence="2" id="KW-0812">Transmembrane</keyword>
<evidence type="ECO:0000256" key="2">
    <source>
        <dbReference type="SAM" id="Phobius"/>
    </source>
</evidence>
<dbReference type="AlphaFoldDB" id="A0AAQ3M359"/>
<sequence length="218" mass="24058">MPPASLQARKAFAVAFVVELLVAAYLGLPRNRIPSPYVHTDKVLHFFTFFVLTATFYWIIEFSRRRLIHLTLLICTAGLGIGSEVVQALLPNGRDFDPLDIAANVAGSGVGLALCAWYHLRMLERRRKNKHYDIVPGDDVGDIGDDELGRRERDVELGEGIGLAGQESGVIHDRSMTIADSSSKATDVTDELDNWDENAEDWDDDEPAAKSADDTKSS</sequence>
<evidence type="ECO:0000313" key="4">
    <source>
        <dbReference type="EMBL" id="WPH00520.1"/>
    </source>
</evidence>
<dbReference type="EMBL" id="CP138583">
    <property type="protein sequence ID" value="WPH00520.1"/>
    <property type="molecule type" value="Genomic_DNA"/>
</dbReference>
<dbReference type="InterPro" id="IPR006976">
    <property type="entry name" value="VanZ-like"/>
</dbReference>
<name>A0AAQ3M359_9PEZI</name>
<keyword evidence="2" id="KW-0472">Membrane</keyword>
<organism evidence="4 5">
    <name type="scientific">Acrodontium crateriforme</name>
    <dbReference type="NCBI Taxonomy" id="150365"/>
    <lineage>
        <taxon>Eukaryota</taxon>
        <taxon>Fungi</taxon>
        <taxon>Dikarya</taxon>
        <taxon>Ascomycota</taxon>
        <taxon>Pezizomycotina</taxon>
        <taxon>Dothideomycetes</taxon>
        <taxon>Dothideomycetidae</taxon>
        <taxon>Mycosphaerellales</taxon>
        <taxon>Teratosphaeriaceae</taxon>
        <taxon>Acrodontium</taxon>
    </lineage>
</organism>
<feature type="transmembrane region" description="Helical" evidence="2">
    <location>
        <begin position="67"/>
        <end position="89"/>
    </location>
</feature>
<feature type="transmembrane region" description="Helical" evidence="2">
    <location>
        <begin position="12"/>
        <end position="28"/>
    </location>
</feature>
<dbReference type="PANTHER" id="PTHR28008:SF1">
    <property type="entry name" value="DOMAIN PROTEIN, PUTATIVE (AFU_ORTHOLOGUE AFUA_3G10980)-RELATED"/>
    <property type="match status" value="1"/>
</dbReference>
<keyword evidence="2" id="KW-1133">Transmembrane helix</keyword>
<feature type="compositionally biased region" description="Acidic residues" evidence="1">
    <location>
        <begin position="188"/>
        <end position="206"/>
    </location>
</feature>
<dbReference type="Proteomes" id="UP001303373">
    <property type="component" value="Chromosome 4"/>
</dbReference>
<reference evidence="4 5" key="1">
    <citation type="submission" date="2023-11" db="EMBL/GenBank/DDBJ databases">
        <title>An acidophilic fungus is an integral part of prey digestion in a carnivorous sundew plant.</title>
        <authorList>
            <person name="Tsai I.J."/>
        </authorList>
    </citation>
    <scope>NUCLEOTIDE SEQUENCE [LARGE SCALE GENOMIC DNA]</scope>
    <source>
        <strain evidence="4">169a</strain>
    </source>
</reference>
<dbReference type="PANTHER" id="PTHR28008">
    <property type="entry name" value="DOMAIN PROTEIN, PUTATIVE (AFU_ORTHOLOGUE AFUA_3G10980)-RELATED"/>
    <property type="match status" value="1"/>
</dbReference>
<feature type="compositionally biased region" description="Basic and acidic residues" evidence="1">
    <location>
        <begin position="207"/>
        <end position="218"/>
    </location>
</feature>
<dbReference type="Pfam" id="PF04892">
    <property type="entry name" value="VanZ"/>
    <property type="match status" value="1"/>
</dbReference>
<evidence type="ECO:0000259" key="3">
    <source>
        <dbReference type="Pfam" id="PF04892"/>
    </source>
</evidence>
<feature type="transmembrane region" description="Helical" evidence="2">
    <location>
        <begin position="43"/>
        <end position="60"/>
    </location>
</feature>